<name>A0A081BT86_9BACT</name>
<dbReference type="HOGENOM" id="CLU_037628_6_1_0"/>
<dbReference type="Pfam" id="PF13377">
    <property type="entry name" value="Peripla_BP_3"/>
    <property type="match status" value="1"/>
</dbReference>
<dbReference type="Gene3D" id="1.10.260.40">
    <property type="entry name" value="lambda repressor-like DNA-binding domains"/>
    <property type="match status" value="1"/>
</dbReference>
<dbReference type="GO" id="GO:0003700">
    <property type="term" value="F:DNA-binding transcription factor activity"/>
    <property type="evidence" value="ECO:0007669"/>
    <property type="project" value="TreeGrafter"/>
</dbReference>
<dbReference type="PANTHER" id="PTHR30146">
    <property type="entry name" value="LACI-RELATED TRANSCRIPTIONAL REPRESSOR"/>
    <property type="match status" value="1"/>
</dbReference>
<proteinExistence type="predicted"/>
<evidence type="ECO:0000256" key="3">
    <source>
        <dbReference type="ARBA" id="ARBA00023163"/>
    </source>
</evidence>
<dbReference type="SUPFAM" id="SSF53822">
    <property type="entry name" value="Periplasmic binding protein-like I"/>
    <property type="match status" value="1"/>
</dbReference>
<evidence type="ECO:0000259" key="4">
    <source>
        <dbReference type="PROSITE" id="PS50932"/>
    </source>
</evidence>
<evidence type="ECO:0000256" key="1">
    <source>
        <dbReference type="ARBA" id="ARBA00023015"/>
    </source>
</evidence>
<dbReference type="STRING" id="1499966.U14_05904"/>
<keyword evidence="2" id="KW-0238">DNA-binding</keyword>
<organism evidence="5">
    <name type="scientific">Candidatus Moduliflexus flocculans</name>
    <dbReference type="NCBI Taxonomy" id="1499966"/>
    <lineage>
        <taxon>Bacteria</taxon>
        <taxon>Candidatus Moduliflexota</taxon>
        <taxon>Candidatus Moduliflexia</taxon>
        <taxon>Candidatus Moduliflexales</taxon>
        <taxon>Candidatus Moduliflexaceae</taxon>
    </lineage>
</organism>
<feature type="domain" description="HTH lacI-type" evidence="4">
    <location>
        <begin position="3"/>
        <end position="57"/>
    </location>
</feature>
<dbReference type="SMART" id="SM00354">
    <property type="entry name" value="HTH_LACI"/>
    <property type="match status" value="1"/>
</dbReference>
<reference evidence="5" key="1">
    <citation type="journal article" date="2015" name="PeerJ">
        <title>First genomic representation of candidate bacterial phylum KSB3 points to enhanced environmental sensing as a trigger of wastewater bulking.</title>
        <authorList>
            <person name="Sekiguchi Y."/>
            <person name="Ohashi A."/>
            <person name="Parks D.H."/>
            <person name="Yamauchi T."/>
            <person name="Tyson G.W."/>
            <person name="Hugenholtz P."/>
        </authorList>
    </citation>
    <scope>NUCLEOTIDE SEQUENCE [LARGE SCALE GENOMIC DNA]</scope>
</reference>
<dbReference type="InterPro" id="IPR000843">
    <property type="entry name" value="HTH_LacI"/>
</dbReference>
<dbReference type="Gene3D" id="3.40.50.2300">
    <property type="match status" value="2"/>
</dbReference>
<dbReference type="PROSITE" id="PS50932">
    <property type="entry name" value="HTH_LACI_2"/>
    <property type="match status" value="1"/>
</dbReference>
<gene>
    <name evidence="5" type="ORF">U14_05904</name>
</gene>
<dbReference type="InterPro" id="IPR028082">
    <property type="entry name" value="Peripla_BP_I"/>
</dbReference>
<protein>
    <submittedName>
        <fullName evidence="5">Transcriptional regulator</fullName>
    </submittedName>
</protein>
<dbReference type="InterPro" id="IPR010982">
    <property type="entry name" value="Lambda_DNA-bd_dom_sf"/>
</dbReference>
<keyword evidence="6" id="KW-1185">Reference proteome</keyword>
<dbReference type="GO" id="GO:0000976">
    <property type="term" value="F:transcription cis-regulatory region binding"/>
    <property type="evidence" value="ECO:0007669"/>
    <property type="project" value="TreeGrafter"/>
</dbReference>
<evidence type="ECO:0000256" key="2">
    <source>
        <dbReference type="ARBA" id="ARBA00023125"/>
    </source>
</evidence>
<accession>A0A081BT86</accession>
<evidence type="ECO:0000313" key="5">
    <source>
        <dbReference type="EMBL" id="GAK54617.1"/>
    </source>
</evidence>
<keyword evidence="3" id="KW-0804">Transcription</keyword>
<dbReference type="EMBL" id="DF820462">
    <property type="protein sequence ID" value="GAK54617.1"/>
    <property type="molecule type" value="Genomic_DNA"/>
</dbReference>
<sequence>MRITTTELAEICGVSIGTIDRALHNRPGIKSETKEKILKMAKELGYRPHLLARGLKQGKTMTFGVVVFDLANQFFAHLVEEIEERAKDAGYFVYLTITEGNIEEELDYLDSLSSLNVDGIILDPINGGAKFSQYLKSLKTPIVTIGNRVSKAFPFIGVKDRQAIKDAVAFIATKGYQRIVYVSPPLSYKGTENIYSVEERLAGYKEGLKETEMPHKPIVIGEKAYIEKLDTLKLREERTAILCSSDIYALEVLNYLRAKNIAVPDDVGLMGFDDIQVLKYVTPPLSTIAYPIEELGRKSVACLLSQINNEPVAPIELLDHRLIEGASL</sequence>
<dbReference type="CDD" id="cd06267">
    <property type="entry name" value="PBP1_LacI_sugar_binding-like"/>
    <property type="match status" value="1"/>
</dbReference>
<dbReference type="SUPFAM" id="SSF47413">
    <property type="entry name" value="lambda repressor-like DNA-binding domains"/>
    <property type="match status" value="1"/>
</dbReference>
<dbReference type="CDD" id="cd01392">
    <property type="entry name" value="HTH_LacI"/>
    <property type="match status" value="1"/>
</dbReference>
<dbReference type="Proteomes" id="UP000030700">
    <property type="component" value="Unassembled WGS sequence"/>
</dbReference>
<evidence type="ECO:0000313" key="6">
    <source>
        <dbReference type="Proteomes" id="UP000030700"/>
    </source>
</evidence>
<keyword evidence="1" id="KW-0805">Transcription regulation</keyword>
<dbReference type="Pfam" id="PF00356">
    <property type="entry name" value="LacI"/>
    <property type="match status" value="1"/>
</dbReference>
<dbReference type="PANTHER" id="PTHR30146:SF109">
    <property type="entry name" value="HTH-TYPE TRANSCRIPTIONAL REGULATOR GALS"/>
    <property type="match status" value="1"/>
</dbReference>
<dbReference type="InterPro" id="IPR046335">
    <property type="entry name" value="LacI/GalR-like_sensor"/>
</dbReference>
<dbReference type="AlphaFoldDB" id="A0A081BT86"/>